<organism evidence="2 3">
    <name type="scientific">Microthyrium microscopicum</name>
    <dbReference type="NCBI Taxonomy" id="703497"/>
    <lineage>
        <taxon>Eukaryota</taxon>
        <taxon>Fungi</taxon>
        <taxon>Dikarya</taxon>
        <taxon>Ascomycota</taxon>
        <taxon>Pezizomycotina</taxon>
        <taxon>Dothideomycetes</taxon>
        <taxon>Dothideomycetes incertae sedis</taxon>
        <taxon>Microthyriales</taxon>
        <taxon>Microthyriaceae</taxon>
        <taxon>Microthyrium</taxon>
    </lineage>
</organism>
<name>A0A6A6U810_9PEZI</name>
<accession>A0A6A6U810</accession>
<proteinExistence type="predicted"/>
<feature type="transmembrane region" description="Helical" evidence="1">
    <location>
        <begin position="80"/>
        <end position="104"/>
    </location>
</feature>
<feature type="transmembrane region" description="Helical" evidence="1">
    <location>
        <begin position="12"/>
        <end position="32"/>
    </location>
</feature>
<keyword evidence="1" id="KW-0472">Membrane</keyword>
<gene>
    <name evidence="2" type="ORF">BT63DRAFT_426302</name>
</gene>
<dbReference type="AlphaFoldDB" id="A0A6A6U810"/>
<keyword evidence="1" id="KW-1133">Transmembrane helix</keyword>
<evidence type="ECO:0000313" key="3">
    <source>
        <dbReference type="Proteomes" id="UP000799302"/>
    </source>
</evidence>
<feature type="transmembrane region" description="Helical" evidence="1">
    <location>
        <begin position="116"/>
        <end position="142"/>
    </location>
</feature>
<protein>
    <submittedName>
        <fullName evidence="2">Uncharacterized protein</fullName>
    </submittedName>
</protein>
<evidence type="ECO:0000313" key="2">
    <source>
        <dbReference type="EMBL" id="KAF2667423.1"/>
    </source>
</evidence>
<evidence type="ECO:0000256" key="1">
    <source>
        <dbReference type="SAM" id="Phobius"/>
    </source>
</evidence>
<dbReference type="OrthoDB" id="5238025at2759"/>
<reference evidence="2" key="1">
    <citation type="journal article" date="2020" name="Stud. Mycol.">
        <title>101 Dothideomycetes genomes: a test case for predicting lifestyles and emergence of pathogens.</title>
        <authorList>
            <person name="Haridas S."/>
            <person name="Albert R."/>
            <person name="Binder M."/>
            <person name="Bloem J."/>
            <person name="Labutti K."/>
            <person name="Salamov A."/>
            <person name="Andreopoulos B."/>
            <person name="Baker S."/>
            <person name="Barry K."/>
            <person name="Bills G."/>
            <person name="Bluhm B."/>
            <person name="Cannon C."/>
            <person name="Castanera R."/>
            <person name="Culley D."/>
            <person name="Daum C."/>
            <person name="Ezra D."/>
            <person name="Gonzalez J."/>
            <person name="Henrissat B."/>
            <person name="Kuo A."/>
            <person name="Liang C."/>
            <person name="Lipzen A."/>
            <person name="Lutzoni F."/>
            <person name="Magnuson J."/>
            <person name="Mondo S."/>
            <person name="Nolan M."/>
            <person name="Ohm R."/>
            <person name="Pangilinan J."/>
            <person name="Park H.-J."/>
            <person name="Ramirez L."/>
            <person name="Alfaro M."/>
            <person name="Sun H."/>
            <person name="Tritt A."/>
            <person name="Yoshinaga Y."/>
            <person name="Zwiers L.-H."/>
            <person name="Turgeon B."/>
            <person name="Goodwin S."/>
            <person name="Spatafora J."/>
            <person name="Crous P."/>
            <person name="Grigoriev I."/>
        </authorList>
    </citation>
    <scope>NUCLEOTIDE SEQUENCE</scope>
    <source>
        <strain evidence="2">CBS 115976</strain>
    </source>
</reference>
<dbReference type="Proteomes" id="UP000799302">
    <property type="component" value="Unassembled WGS sequence"/>
</dbReference>
<keyword evidence="3" id="KW-1185">Reference proteome</keyword>
<feature type="transmembrane region" description="Helical" evidence="1">
    <location>
        <begin position="192"/>
        <end position="217"/>
    </location>
</feature>
<sequence>MGAIKSRSTSTIYAVITVSSLLLASSLLTLALKASSMQLYNDQTSSGQSVTEVFFEVLDPHKNFMFPTYPQALLPDLSTLVLVAASFCLVCAVGFIISAARILRVEKSIKLHKSQWLLSLAFLASITILILAVTITTIVQLFQTSHFPLPAILNGTISDSQFDNLVFELGTWSCETKDLPSFAGYGLAQQCAILSILHFSMMFQFLLAAMLLIIIWWDKRGGQQFFRERRYIFLMTTEMLSWNRRADQGNYYFF</sequence>
<dbReference type="EMBL" id="MU004237">
    <property type="protein sequence ID" value="KAF2667423.1"/>
    <property type="molecule type" value="Genomic_DNA"/>
</dbReference>
<keyword evidence="1" id="KW-0812">Transmembrane</keyword>